<gene>
    <name evidence="2" type="ORF">B0J15DRAFT_99954</name>
</gene>
<keyword evidence="1" id="KW-1133">Transmembrane helix</keyword>
<keyword evidence="1" id="KW-0812">Transmembrane</keyword>
<keyword evidence="3" id="KW-1185">Reference proteome</keyword>
<evidence type="ECO:0000313" key="3">
    <source>
        <dbReference type="Proteomes" id="UP000736672"/>
    </source>
</evidence>
<dbReference type="EMBL" id="JAGTJS010000002">
    <property type="protein sequence ID" value="KAH7273440.1"/>
    <property type="molecule type" value="Genomic_DNA"/>
</dbReference>
<evidence type="ECO:0000256" key="1">
    <source>
        <dbReference type="SAM" id="Phobius"/>
    </source>
</evidence>
<feature type="transmembrane region" description="Helical" evidence="1">
    <location>
        <begin position="12"/>
        <end position="33"/>
    </location>
</feature>
<name>A0A9P9L3U2_FUSSL</name>
<protein>
    <submittedName>
        <fullName evidence="2">Uncharacterized protein</fullName>
    </submittedName>
</protein>
<reference evidence="2" key="1">
    <citation type="journal article" date="2021" name="Nat. Commun.">
        <title>Genetic determinants of endophytism in the Arabidopsis root mycobiome.</title>
        <authorList>
            <person name="Mesny F."/>
            <person name="Miyauchi S."/>
            <person name="Thiergart T."/>
            <person name="Pickel B."/>
            <person name="Atanasova L."/>
            <person name="Karlsson M."/>
            <person name="Huettel B."/>
            <person name="Barry K.W."/>
            <person name="Haridas S."/>
            <person name="Chen C."/>
            <person name="Bauer D."/>
            <person name="Andreopoulos W."/>
            <person name="Pangilinan J."/>
            <person name="LaButti K."/>
            <person name="Riley R."/>
            <person name="Lipzen A."/>
            <person name="Clum A."/>
            <person name="Drula E."/>
            <person name="Henrissat B."/>
            <person name="Kohler A."/>
            <person name="Grigoriev I.V."/>
            <person name="Martin F.M."/>
            <person name="Hacquard S."/>
        </authorList>
    </citation>
    <scope>NUCLEOTIDE SEQUENCE</scope>
    <source>
        <strain evidence="2">FSSC 5 MPI-SDFR-AT-0091</strain>
    </source>
</reference>
<accession>A0A9P9L3U2</accession>
<comment type="caution">
    <text evidence="2">The sequence shown here is derived from an EMBL/GenBank/DDBJ whole genome shotgun (WGS) entry which is preliminary data.</text>
</comment>
<organism evidence="2 3">
    <name type="scientific">Fusarium solani</name>
    <name type="common">Filamentous fungus</name>
    <dbReference type="NCBI Taxonomy" id="169388"/>
    <lineage>
        <taxon>Eukaryota</taxon>
        <taxon>Fungi</taxon>
        <taxon>Dikarya</taxon>
        <taxon>Ascomycota</taxon>
        <taxon>Pezizomycotina</taxon>
        <taxon>Sordariomycetes</taxon>
        <taxon>Hypocreomycetidae</taxon>
        <taxon>Hypocreales</taxon>
        <taxon>Nectriaceae</taxon>
        <taxon>Fusarium</taxon>
        <taxon>Fusarium solani species complex</taxon>
    </lineage>
</organism>
<dbReference type="Proteomes" id="UP000736672">
    <property type="component" value="Unassembled WGS sequence"/>
</dbReference>
<keyword evidence="1" id="KW-0472">Membrane</keyword>
<evidence type="ECO:0000313" key="2">
    <source>
        <dbReference type="EMBL" id="KAH7273440.1"/>
    </source>
</evidence>
<sequence length="156" mass="17081">MWPGAKTFERLALNLLVTTATTTFVLCIIYGPILDSEWPCSCSRLPINGSKTSAFPSEPCLATSSLHQVTAVTGTSQLEQHRSCGYSSLYLFTYVDLEQVRGVFDMARLLGHITFAGSANSASSCHPHFTACRCLPIHSINRPIHTPPGCYIQPQF</sequence>
<proteinExistence type="predicted"/>
<dbReference type="AlphaFoldDB" id="A0A9P9L3U2"/>